<dbReference type="RefSeq" id="WP_106540776.1">
    <property type="nucleotide sequence ID" value="NZ_BLAU01000001.1"/>
</dbReference>
<sequence>MKYLKNYIIPFSGLKEGKHQFQFEAGERFFREFEESEIERGEVNIEVELEKRTTYLSLGFKLTGSVQLICDRCLDNYDQPLDSDFKLYVKFSEEPQVDDDEVMYLHPNDHQVEIGHLIYEFIVLSLPARHVHPDDENGESTCDPDMLDKLDEYDHPGDGDEPIDPRWNDLKKIIGN</sequence>
<dbReference type="Pfam" id="PF02620">
    <property type="entry name" value="YceD"/>
    <property type="match status" value="1"/>
</dbReference>
<reference evidence="1 4" key="2">
    <citation type="submission" date="2019-10" db="EMBL/GenBank/DDBJ databases">
        <title>Prolixibacter strains distinguished by the presence of nitrate reductase genes were adept at nitrate-dependent anaerobic corrosion of metallic iron and carbon steel.</title>
        <authorList>
            <person name="Iino T."/>
            <person name="Shono N."/>
            <person name="Ito K."/>
            <person name="Nakamura R."/>
            <person name="Sueoka K."/>
            <person name="Harayama S."/>
            <person name="Ohkuma M."/>
        </authorList>
    </citation>
    <scope>NUCLEOTIDE SEQUENCE [LARGE SCALE GENOMIC DNA]</scope>
    <source>
        <strain evidence="1 4">MIC1-1</strain>
    </source>
</reference>
<dbReference type="OrthoDB" id="1524821at2"/>
<organism evidence="2 3">
    <name type="scientific">Prolixibacter denitrificans</name>
    <dbReference type="NCBI Taxonomy" id="1541063"/>
    <lineage>
        <taxon>Bacteria</taxon>
        <taxon>Pseudomonadati</taxon>
        <taxon>Bacteroidota</taxon>
        <taxon>Bacteroidia</taxon>
        <taxon>Marinilabiliales</taxon>
        <taxon>Prolixibacteraceae</taxon>
        <taxon>Prolixibacter</taxon>
    </lineage>
</organism>
<reference evidence="2 3" key="1">
    <citation type="submission" date="2018-03" db="EMBL/GenBank/DDBJ databases">
        <title>Genomic Encyclopedia of Archaeal and Bacterial Type Strains, Phase II (KMG-II): from individual species to whole genera.</title>
        <authorList>
            <person name="Goeker M."/>
        </authorList>
    </citation>
    <scope>NUCLEOTIDE SEQUENCE [LARGE SCALE GENOMIC DNA]</scope>
    <source>
        <strain evidence="2 3">DSM 27267</strain>
    </source>
</reference>
<dbReference type="EMBL" id="BLAU01000001">
    <property type="protein sequence ID" value="GET20381.1"/>
    <property type="molecule type" value="Genomic_DNA"/>
</dbReference>
<dbReference type="InterPro" id="IPR003772">
    <property type="entry name" value="YceD"/>
</dbReference>
<accession>A0A2P8CLE0</accession>
<keyword evidence="4" id="KW-1185">Reference proteome</keyword>
<dbReference type="AlphaFoldDB" id="A0A2P8CLE0"/>
<comment type="caution">
    <text evidence="2">The sequence shown here is derived from an EMBL/GenBank/DDBJ whole genome shotgun (WGS) entry which is preliminary data.</text>
</comment>
<evidence type="ECO:0000313" key="1">
    <source>
        <dbReference type="EMBL" id="GET20381.1"/>
    </source>
</evidence>
<evidence type="ECO:0000313" key="3">
    <source>
        <dbReference type="Proteomes" id="UP000240621"/>
    </source>
</evidence>
<name>A0A2P8CLE0_9BACT</name>
<proteinExistence type="predicted"/>
<dbReference type="Proteomes" id="UP000240621">
    <property type="component" value="Unassembled WGS sequence"/>
</dbReference>
<dbReference type="EMBL" id="PYGC01000001">
    <property type="protein sequence ID" value="PSK85761.1"/>
    <property type="molecule type" value="Genomic_DNA"/>
</dbReference>
<evidence type="ECO:0000313" key="2">
    <source>
        <dbReference type="EMBL" id="PSK85761.1"/>
    </source>
</evidence>
<evidence type="ECO:0000313" key="4">
    <source>
        <dbReference type="Proteomes" id="UP000396862"/>
    </source>
</evidence>
<protein>
    <submittedName>
        <fullName evidence="2">Uncharacterized metal-binding protein YceD (DUF177 family)</fullName>
    </submittedName>
</protein>
<gene>
    <name evidence="2" type="ORF">CLV93_101732</name>
    <name evidence="1" type="ORF">JCM18694_06270</name>
</gene>
<dbReference type="Proteomes" id="UP000396862">
    <property type="component" value="Unassembled WGS sequence"/>
</dbReference>